<accession>A0AAY4AQ20</accession>
<dbReference type="InterPro" id="IPR053073">
    <property type="entry name" value="IL11/IL27_subunit_beta"/>
</dbReference>
<evidence type="ECO:0000256" key="3">
    <source>
        <dbReference type="ARBA" id="ARBA00022737"/>
    </source>
</evidence>
<dbReference type="InterPro" id="IPR003961">
    <property type="entry name" value="FN3_dom"/>
</dbReference>
<reference evidence="6" key="3">
    <citation type="submission" date="2025-09" db="UniProtKB">
        <authorList>
            <consortium name="Ensembl"/>
        </authorList>
    </citation>
    <scope>IDENTIFICATION</scope>
</reference>
<keyword evidence="2" id="KW-0732">Signal</keyword>
<dbReference type="PANTHER" id="PTHR48483:SF2">
    <property type="entry name" value="INTERLEUKIN-27 SUBUNIT BETA"/>
    <property type="match status" value="1"/>
</dbReference>
<reference evidence="6 7" key="1">
    <citation type="submission" date="2020-06" db="EMBL/GenBank/DDBJ databases">
        <authorList>
            <consortium name="Wellcome Sanger Institute Data Sharing"/>
        </authorList>
    </citation>
    <scope>NUCLEOTIDE SEQUENCE [LARGE SCALE GENOMIC DNA]</scope>
</reference>
<feature type="domain" description="Fibronectin type-III" evidence="5">
    <location>
        <begin position="267"/>
        <end position="365"/>
    </location>
</feature>
<organism evidence="6 7">
    <name type="scientific">Denticeps clupeoides</name>
    <name type="common">denticle herring</name>
    <dbReference type="NCBI Taxonomy" id="299321"/>
    <lineage>
        <taxon>Eukaryota</taxon>
        <taxon>Metazoa</taxon>
        <taxon>Chordata</taxon>
        <taxon>Craniata</taxon>
        <taxon>Vertebrata</taxon>
        <taxon>Euteleostomi</taxon>
        <taxon>Actinopterygii</taxon>
        <taxon>Neopterygii</taxon>
        <taxon>Teleostei</taxon>
        <taxon>Clupei</taxon>
        <taxon>Clupeiformes</taxon>
        <taxon>Denticipitoidei</taxon>
        <taxon>Denticipitidae</taxon>
        <taxon>Denticeps</taxon>
    </lineage>
</organism>
<proteinExistence type="inferred from homology"/>
<evidence type="ECO:0000259" key="5">
    <source>
        <dbReference type="PROSITE" id="PS50853"/>
    </source>
</evidence>
<reference evidence="6" key="2">
    <citation type="submission" date="2025-08" db="UniProtKB">
        <authorList>
            <consortium name="Ensembl"/>
        </authorList>
    </citation>
    <scope>IDENTIFICATION</scope>
</reference>
<evidence type="ECO:0000313" key="7">
    <source>
        <dbReference type="Proteomes" id="UP000694580"/>
    </source>
</evidence>
<evidence type="ECO:0000313" key="6">
    <source>
        <dbReference type="Ensembl" id="ENSDCDP00010010932.1"/>
    </source>
</evidence>
<evidence type="ECO:0000256" key="2">
    <source>
        <dbReference type="ARBA" id="ARBA00022729"/>
    </source>
</evidence>
<keyword evidence="7" id="KW-1185">Reference proteome</keyword>
<dbReference type="PROSITE" id="PS50853">
    <property type="entry name" value="FN3"/>
    <property type="match status" value="1"/>
</dbReference>
<dbReference type="Proteomes" id="UP000694580">
    <property type="component" value="Chromosome 4"/>
</dbReference>
<dbReference type="AlphaFoldDB" id="A0AAY4AQ20"/>
<dbReference type="InterPro" id="IPR036116">
    <property type="entry name" value="FN3_sf"/>
</dbReference>
<keyword evidence="3" id="KW-0677">Repeat</keyword>
<dbReference type="PROSITE" id="PS01354">
    <property type="entry name" value="HEMATOPO_REC_L_F3"/>
    <property type="match status" value="1"/>
</dbReference>
<protein>
    <recommendedName>
        <fullName evidence="5">Fibronectin type-III domain-containing protein</fullName>
    </recommendedName>
</protein>
<dbReference type="InterPro" id="IPR003530">
    <property type="entry name" value="Hematopoietin_rcpt_L_F3_CS"/>
</dbReference>
<sequence>VWLLSVECILVKTPPGALVLNPGCEVLLGCRGDVSVNGVLLREDTGTLKKNINVANLNGHWVIPDIVNLANEESHSGWRAQETPNYTLNNPSYEDLENGKNSSIKLTKRFRLSQWTLNGKVLRRHKERSGALKLPRLELADAGNYSCIRKGKLLSTIRIIVGIPPKTSAVSCWRKSPKRKIRCEGTVSQLVTPEPECQLLLFQKWYIWSFSKVPCSYSLARSSCRCVVGAVVDGSEYVAQLCVTSIAGNVSSPSINFTAFTLLKPDPPALVKVVRVEGMERLLRVSWSYPTSWRQDYYYGLKFQLRYRPVHGMVSIFIEQTSPFLSYWILDAMPRAQYEIQLRAKEEHDLGHWSNWALPVYTYTWTGNGESPNSNCAASTASQGTDLSSYGCRHAFYIYIHNIYQTPLSSTGGLLDAPPVDVTESPVTEPENPLFCLSVCVFACVWCPYVAPLYPLLILQ</sequence>
<dbReference type="SUPFAM" id="SSF49265">
    <property type="entry name" value="Fibronectin type III"/>
    <property type="match status" value="2"/>
</dbReference>
<dbReference type="GO" id="GO:0016020">
    <property type="term" value="C:membrane"/>
    <property type="evidence" value="ECO:0007669"/>
    <property type="project" value="InterPro"/>
</dbReference>
<dbReference type="InterPro" id="IPR013783">
    <property type="entry name" value="Ig-like_fold"/>
</dbReference>
<keyword evidence="4" id="KW-0325">Glycoprotein</keyword>
<gene>
    <name evidence="6" type="primary">IL6R</name>
</gene>
<dbReference type="PANTHER" id="PTHR48483">
    <property type="entry name" value="INTERLEUKIN-27 SUBUNIT BETA"/>
    <property type="match status" value="1"/>
</dbReference>
<name>A0AAY4AQ20_9TELE</name>
<comment type="similarity">
    <text evidence="1">Belongs to the type I cytokine receptor family. Type 3 subfamily.</text>
</comment>
<evidence type="ECO:0000256" key="4">
    <source>
        <dbReference type="ARBA" id="ARBA00023180"/>
    </source>
</evidence>
<dbReference type="GeneTree" id="ENSGT00940000165521"/>
<dbReference type="Ensembl" id="ENSDCDT00010011445.1">
    <property type="protein sequence ID" value="ENSDCDP00010010932.1"/>
    <property type="gene ID" value="ENSDCDG00010004833.1"/>
</dbReference>
<evidence type="ECO:0000256" key="1">
    <source>
        <dbReference type="ARBA" id="ARBA00010890"/>
    </source>
</evidence>
<dbReference type="Gene3D" id="2.60.40.10">
    <property type="entry name" value="Immunoglobulins"/>
    <property type="match status" value="2"/>
</dbReference>
<dbReference type="GO" id="GO:0004896">
    <property type="term" value="F:cytokine receptor activity"/>
    <property type="evidence" value="ECO:0007669"/>
    <property type="project" value="InterPro"/>
</dbReference>